<proteinExistence type="inferred from homology"/>
<dbReference type="PRINTS" id="PR00138">
    <property type="entry name" value="MATRIXIN"/>
</dbReference>
<comment type="cofactor">
    <cofactor evidence="10">
        <name>Zn(2+)</name>
        <dbReference type="ChEBI" id="CHEBI:29105"/>
    </cofactor>
    <text evidence="10">Binds 2 Zn(2+) ions per subunit.</text>
</comment>
<dbReference type="CDD" id="cd00094">
    <property type="entry name" value="HX"/>
    <property type="match status" value="1"/>
</dbReference>
<dbReference type="CDD" id="cd04278">
    <property type="entry name" value="ZnMc_MMP"/>
    <property type="match status" value="1"/>
</dbReference>
<feature type="binding site" evidence="10">
    <location>
        <position position="210"/>
    </location>
    <ligand>
        <name>Zn(2+)</name>
        <dbReference type="ChEBI" id="CHEBI:29105"/>
        <label>1</label>
    </ligand>
</feature>
<dbReference type="SUPFAM" id="SSF50923">
    <property type="entry name" value="Hemopexin-like domain"/>
    <property type="match status" value="1"/>
</dbReference>
<evidence type="ECO:0000256" key="5">
    <source>
        <dbReference type="ARBA" id="ARBA00022801"/>
    </source>
</evidence>
<evidence type="ECO:0000259" key="11">
    <source>
        <dbReference type="SMART" id="SM00235"/>
    </source>
</evidence>
<keyword evidence="4" id="KW-0677">Repeat</keyword>
<feature type="binding site" evidence="10">
    <location>
        <position position="208"/>
    </location>
    <ligand>
        <name>Zn(2+)</name>
        <dbReference type="ChEBI" id="CHEBI:29105"/>
        <label>1</label>
    </ligand>
</feature>
<dbReference type="InterPro" id="IPR021190">
    <property type="entry name" value="Pept_M10A"/>
</dbReference>
<feature type="binding site" evidence="10">
    <location>
        <position position="511"/>
    </location>
    <ligand>
        <name>Ca(2+)</name>
        <dbReference type="ChEBI" id="CHEBI:29108"/>
        <label>4</label>
    </ligand>
</feature>
<dbReference type="SUPFAM" id="SSF55486">
    <property type="entry name" value="Metalloproteases ('zincins'), catalytic domain"/>
    <property type="match status" value="1"/>
</dbReference>
<evidence type="ECO:0000256" key="1">
    <source>
        <dbReference type="ARBA" id="ARBA00010370"/>
    </source>
</evidence>
<dbReference type="EMBL" id="HG994592">
    <property type="protein sequence ID" value="CAF2822409.1"/>
    <property type="molecule type" value="Genomic_DNA"/>
</dbReference>
<dbReference type="Pfam" id="PF00045">
    <property type="entry name" value="Hemopexin"/>
    <property type="match status" value="4"/>
</dbReference>
<feature type="binding site" evidence="10">
    <location>
        <position position="264"/>
    </location>
    <ligand>
        <name>Zn(2+)</name>
        <dbReference type="ChEBI" id="CHEBI:29105"/>
        <label>2</label>
        <note>catalytic</note>
    </ligand>
</feature>
<dbReference type="GO" id="GO:0006508">
    <property type="term" value="P:proteolysis"/>
    <property type="evidence" value="ECO:0007669"/>
    <property type="project" value="UniProtKB-KW"/>
</dbReference>
<feature type="binding site" evidence="10">
    <location>
        <position position="270"/>
    </location>
    <ligand>
        <name>Zn(2+)</name>
        <dbReference type="ChEBI" id="CHEBI:29105"/>
        <label>2</label>
        <note>catalytic</note>
    </ligand>
</feature>
<dbReference type="InterPro" id="IPR024079">
    <property type="entry name" value="MetalloPept_cat_dom_sf"/>
</dbReference>
<sequence>MDSVFRPFLNRTSAGALVCVPPAEVVLPQCFETLFHRTKASLHLETLRGLMQNEKFTLTADRIPIPQEAQTTVPPSSSIDLFDFFRNYGYLSTPPPDSETLYTEESISNALLKVQEFGAIEQTDLINGESVGVKKRRKRYIIGSEGWKTRRITYKLDNWSNKFPNKSYVEEKLKKAFDTWSDYSGLVFVQVGELSPANIKISFGRYNHGDIYPFDGPGYTLAHAYYPYSFGSLGGDIHFDEDENWGTEKKHLDLLTVAVHEMGHALGLSHSIDRDSVMFAYYKGDSAALGYDDILAMYNLYIQNGPPQTDDEDSFGQETHVKKGKVATSPRVAVTSTSATMTTTTEDSYNYDGSENPRNEICNGEFQSISVIRREIFIFKGQNVWRYRKPGELVNGFPVPLSRMFPGVPPQIKHIDAAYEKLDGSIIFFSDNRFYKYDGRSWTDEPKNNLASIGLPKDTPNIDSIFIWSKNKETYVFKGDHFWRMNSNGKAELDYPKRISDYWNALPSSIDSIITLDNGQTFAFKDGYFYLFNNESLNIESGYPRELGASYWLPHCTLSK</sequence>
<evidence type="ECO:0000256" key="8">
    <source>
        <dbReference type="ARBA" id="ARBA00023145"/>
    </source>
</evidence>
<feature type="binding site" evidence="10">
    <location>
        <position position="416"/>
    </location>
    <ligand>
        <name>Ca(2+)</name>
        <dbReference type="ChEBI" id="CHEBI:29108"/>
        <label>4</label>
    </ligand>
</feature>
<dbReference type="InterPro" id="IPR018487">
    <property type="entry name" value="Hemopexin-like_repeat"/>
</dbReference>
<dbReference type="PANTHER" id="PTHR10201">
    <property type="entry name" value="MATRIX METALLOPROTEINASE"/>
    <property type="match status" value="1"/>
</dbReference>
<protein>
    <submittedName>
        <fullName evidence="12">(salmon louse) hypothetical protein</fullName>
    </submittedName>
</protein>
<reference evidence="12" key="1">
    <citation type="submission" date="2021-02" db="EMBL/GenBank/DDBJ databases">
        <authorList>
            <person name="Bekaert M."/>
        </authorList>
    </citation>
    <scope>NUCLEOTIDE SEQUENCE</scope>
    <source>
        <strain evidence="12">IoA-00</strain>
    </source>
</reference>
<feature type="binding site" evidence="10">
    <location>
        <position position="240"/>
    </location>
    <ligand>
        <name>Ca(2+)</name>
        <dbReference type="ChEBI" id="CHEBI:29108"/>
        <label>3</label>
    </ligand>
</feature>
<comment type="cofactor">
    <cofactor evidence="10">
        <name>Ca(2+)</name>
        <dbReference type="ChEBI" id="CHEBI:29108"/>
    </cofactor>
    <text evidence="10">Can bind about 5 Ca(2+) ions per subunit.</text>
</comment>
<accession>A0A7R8CH83</accession>
<dbReference type="InterPro" id="IPR000585">
    <property type="entry name" value="Hemopexin-like_dom"/>
</dbReference>
<dbReference type="PROSITE" id="PS51642">
    <property type="entry name" value="HEMOPEXIN_2"/>
    <property type="match status" value="4"/>
</dbReference>
<feature type="binding site" evidence="10">
    <location>
        <position position="234"/>
    </location>
    <ligand>
        <name>Ca(2+)</name>
        <dbReference type="ChEBI" id="CHEBI:29108"/>
        <label>2</label>
    </ligand>
</feature>
<keyword evidence="10" id="KW-0106">Calcium</keyword>
<feature type="binding site" evidence="10">
    <location>
        <position position="418"/>
    </location>
    <ligand>
        <name>Ca(2+)</name>
        <dbReference type="ChEBI" id="CHEBI:29108"/>
        <label>5</label>
    </ligand>
</feature>
<feature type="binding site" evidence="10">
    <location>
        <position position="238"/>
    </location>
    <ligand>
        <name>Zn(2+)</name>
        <dbReference type="ChEBI" id="CHEBI:29105"/>
        <label>1</label>
    </ligand>
</feature>
<feature type="binding site" evidence="10">
    <location>
        <position position="278"/>
    </location>
    <ligand>
        <name>Zn(2+)</name>
        <dbReference type="ChEBI" id="CHEBI:29105"/>
        <label>2</label>
        <note>catalytic</note>
    </ligand>
</feature>
<evidence type="ECO:0000256" key="6">
    <source>
        <dbReference type="ARBA" id="ARBA00022833"/>
    </source>
</evidence>
<dbReference type="SMART" id="SM00235">
    <property type="entry name" value="ZnMc"/>
    <property type="match status" value="1"/>
</dbReference>
<evidence type="ECO:0000256" key="4">
    <source>
        <dbReference type="ARBA" id="ARBA00022737"/>
    </source>
</evidence>
<keyword evidence="13" id="KW-1185">Reference proteome</keyword>
<evidence type="ECO:0000313" key="12">
    <source>
        <dbReference type="EMBL" id="CAF2822409.1"/>
    </source>
</evidence>
<feature type="domain" description="Peptidase metallopeptidase" evidence="11">
    <location>
        <begin position="143"/>
        <end position="303"/>
    </location>
</feature>
<dbReference type="GO" id="GO:0008270">
    <property type="term" value="F:zinc ion binding"/>
    <property type="evidence" value="ECO:0007669"/>
    <property type="project" value="InterPro"/>
</dbReference>
<evidence type="ECO:0000256" key="9">
    <source>
        <dbReference type="PIRSR" id="PIRSR621190-1"/>
    </source>
</evidence>
<feature type="binding site" evidence="10">
    <location>
        <position position="260"/>
    </location>
    <ligand>
        <name>Zn(2+)</name>
        <dbReference type="ChEBI" id="CHEBI:29105"/>
        <label>2</label>
        <note>catalytic</note>
    </ligand>
</feature>
<dbReference type="InterPro" id="IPR006026">
    <property type="entry name" value="Peptidase_Metallo"/>
</dbReference>
<gene>
    <name evidence="12" type="ORF">LSAA_4216</name>
</gene>
<dbReference type="GO" id="GO:0031012">
    <property type="term" value="C:extracellular matrix"/>
    <property type="evidence" value="ECO:0007669"/>
    <property type="project" value="InterPro"/>
</dbReference>
<feature type="binding site" evidence="10">
    <location>
        <position position="215"/>
    </location>
    <ligand>
        <name>Ca(2+)</name>
        <dbReference type="ChEBI" id="CHEBI:29108"/>
        <label>3</label>
    </ligand>
</feature>
<dbReference type="PANTHER" id="PTHR10201:SF169">
    <property type="entry name" value="MATRIX METALLOPROTEINASE-16-LIKE PROTEIN"/>
    <property type="match status" value="1"/>
</dbReference>
<dbReference type="OrthoDB" id="406838at2759"/>
<feature type="binding site" evidence="10">
    <location>
        <position position="236"/>
    </location>
    <ligand>
        <name>Ca(2+)</name>
        <dbReference type="ChEBI" id="CHEBI:29108"/>
        <label>2</label>
    </ligand>
</feature>
<feature type="binding site" evidence="10">
    <location>
        <position position="243"/>
    </location>
    <ligand>
        <name>Ca(2+)</name>
        <dbReference type="ChEBI" id="CHEBI:29108"/>
        <label>3</label>
    </ligand>
</feature>
<feature type="binding site" evidence="10">
    <location>
        <position position="223"/>
    </location>
    <ligand>
        <name>Zn(2+)</name>
        <dbReference type="ChEBI" id="CHEBI:29105"/>
        <label>1</label>
    </ligand>
</feature>
<organism evidence="12 13">
    <name type="scientific">Lepeophtheirus salmonis</name>
    <name type="common">Salmon louse</name>
    <name type="synonym">Caligus salmonis</name>
    <dbReference type="NCBI Taxonomy" id="72036"/>
    <lineage>
        <taxon>Eukaryota</taxon>
        <taxon>Metazoa</taxon>
        <taxon>Ecdysozoa</taxon>
        <taxon>Arthropoda</taxon>
        <taxon>Crustacea</taxon>
        <taxon>Multicrustacea</taxon>
        <taxon>Hexanauplia</taxon>
        <taxon>Copepoda</taxon>
        <taxon>Siphonostomatoida</taxon>
        <taxon>Caligidae</taxon>
        <taxon>Lepeophtheirus</taxon>
    </lineage>
</organism>
<dbReference type="AlphaFoldDB" id="A0A7R8CH83"/>
<evidence type="ECO:0000313" key="13">
    <source>
        <dbReference type="Proteomes" id="UP000675881"/>
    </source>
</evidence>
<keyword evidence="3 10" id="KW-0479">Metal-binding</keyword>
<keyword evidence="2" id="KW-0645">Protease</keyword>
<dbReference type="Pfam" id="PF00413">
    <property type="entry name" value="Peptidase_M10"/>
    <property type="match status" value="1"/>
</dbReference>
<dbReference type="SMART" id="SM00120">
    <property type="entry name" value="HX"/>
    <property type="match status" value="4"/>
</dbReference>
<dbReference type="Gene3D" id="3.40.390.10">
    <property type="entry name" value="Collagenase (Catalytic Domain)"/>
    <property type="match status" value="1"/>
</dbReference>
<feature type="binding site" evidence="10">
    <location>
        <position position="243"/>
    </location>
    <ligand>
        <name>Ca(2+)</name>
        <dbReference type="ChEBI" id="CHEBI:29108"/>
        <label>1</label>
    </ligand>
</feature>
<keyword evidence="8" id="KW-0865">Zymogen</keyword>
<dbReference type="InterPro" id="IPR001818">
    <property type="entry name" value="Pept_M10_metallopeptidase"/>
</dbReference>
<keyword evidence="6 10" id="KW-0862">Zinc</keyword>
<comment type="similarity">
    <text evidence="1">Belongs to the peptidase M10A family.</text>
</comment>
<dbReference type="GO" id="GO:0030574">
    <property type="term" value="P:collagen catabolic process"/>
    <property type="evidence" value="ECO:0007669"/>
    <property type="project" value="TreeGrafter"/>
</dbReference>
<keyword evidence="7" id="KW-0482">Metalloprotease</keyword>
<evidence type="ECO:0000256" key="7">
    <source>
        <dbReference type="ARBA" id="ARBA00023049"/>
    </source>
</evidence>
<evidence type="ECO:0000256" key="10">
    <source>
        <dbReference type="PIRSR" id="PIRSR621190-2"/>
    </source>
</evidence>
<keyword evidence="5" id="KW-0378">Hydrolase</keyword>
<evidence type="ECO:0000256" key="2">
    <source>
        <dbReference type="ARBA" id="ARBA00022670"/>
    </source>
</evidence>
<dbReference type="GO" id="GO:0005615">
    <property type="term" value="C:extracellular space"/>
    <property type="evidence" value="ECO:0007669"/>
    <property type="project" value="TreeGrafter"/>
</dbReference>
<dbReference type="GO" id="GO:0004222">
    <property type="term" value="F:metalloendopeptidase activity"/>
    <property type="evidence" value="ECO:0007669"/>
    <property type="project" value="InterPro"/>
</dbReference>
<dbReference type="Proteomes" id="UP000675881">
    <property type="component" value="Chromosome 13"/>
</dbReference>
<feature type="active site" evidence="9">
    <location>
        <position position="261"/>
    </location>
</feature>
<dbReference type="InterPro" id="IPR033739">
    <property type="entry name" value="M10A_MMP"/>
</dbReference>
<name>A0A7R8CH83_LEPSM</name>
<dbReference type="Gene3D" id="2.110.10.10">
    <property type="entry name" value="Hemopexin-like domain"/>
    <property type="match status" value="1"/>
</dbReference>
<feature type="binding site" evidence="10">
    <location>
        <position position="369"/>
    </location>
    <ligand>
        <name>Ca(2+)</name>
        <dbReference type="ChEBI" id="CHEBI:29108"/>
        <label>5</label>
    </ligand>
</feature>
<dbReference type="InterPro" id="IPR036375">
    <property type="entry name" value="Hemopexin-like_dom_sf"/>
</dbReference>
<feature type="binding site" evidence="10">
    <location>
        <position position="216"/>
    </location>
    <ligand>
        <name>Ca(2+)</name>
        <dbReference type="ChEBI" id="CHEBI:29108"/>
        <label>3</label>
    </ligand>
</feature>
<evidence type="ECO:0000256" key="3">
    <source>
        <dbReference type="ARBA" id="ARBA00022723"/>
    </source>
</evidence>
<dbReference type="GO" id="GO:0030198">
    <property type="term" value="P:extracellular matrix organization"/>
    <property type="evidence" value="ECO:0007669"/>
    <property type="project" value="TreeGrafter"/>
</dbReference>